<protein>
    <recommendedName>
        <fullName evidence="4">Tetratricopeptide repeat protein</fullName>
    </recommendedName>
</protein>
<evidence type="ECO:0000313" key="3">
    <source>
        <dbReference type="Proteomes" id="UP001500582"/>
    </source>
</evidence>
<proteinExistence type="predicted"/>
<dbReference type="Proteomes" id="UP001500582">
    <property type="component" value="Unassembled WGS sequence"/>
</dbReference>
<dbReference type="Pfam" id="PF13174">
    <property type="entry name" value="TPR_6"/>
    <property type="match status" value="1"/>
</dbReference>
<evidence type="ECO:0008006" key="4">
    <source>
        <dbReference type="Google" id="ProtNLM"/>
    </source>
</evidence>
<organism evidence="2 3">
    <name type="scientific">Mucilaginibacter gynuensis</name>
    <dbReference type="NCBI Taxonomy" id="1302236"/>
    <lineage>
        <taxon>Bacteria</taxon>
        <taxon>Pseudomonadati</taxon>
        <taxon>Bacteroidota</taxon>
        <taxon>Sphingobacteriia</taxon>
        <taxon>Sphingobacteriales</taxon>
        <taxon>Sphingobacteriaceae</taxon>
        <taxon>Mucilaginibacter</taxon>
    </lineage>
</organism>
<evidence type="ECO:0000256" key="1">
    <source>
        <dbReference type="SAM" id="SignalP"/>
    </source>
</evidence>
<evidence type="ECO:0000313" key="2">
    <source>
        <dbReference type="EMBL" id="GAA4324918.1"/>
    </source>
</evidence>
<dbReference type="Pfam" id="PF13181">
    <property type="entry name" value="TPR_8"/>
    <property type="match status" value="1"/>
</dbReference>
<name>A0ABP8GI99_9SPHI</name>
<dbReference type="EMBL" id="BAABFT010000006">
    <property type="protein sequence ID" value="GAA4324918.1"/>
    <property type="molecule type" value="Genomic_DNA"/>
</dbReference>
<dbReference type="InterPro" id="IPR019734">
    <property type="entry name" value="TPR_rpt"/>
</dbReference>
<comment type="caution">
    <text evidence="2">The sequence shown here is derived from an EMBL/GenBank/DDBJ whole genome shotgun (WGS) entry which is preliminary data.</text>
</comment>
<feature type="signal peptide" evidence="1">
    <location>
        <begin position="1"/>
        <end position="18"/>
    </location>
</feature>
<keyword evidence="3" id="KW-1185">Reference proteome</keyword>
<gene>
    <name evidence="2" type="ORF">GCM10023149_26870</name>
</gene>
<dbReference type="SUPFAM" id="SSF48452">
    <property type="entry name" value="TPR-like"/>
    <property type="match status" value="2"/>
</dbReference>
<dbReference type="InterPro" id="IPR011990">
    <property type="entry name" value="TPR-like_helical_dom_sf"/>
</dbReference>
<sequence length="274" mass="32046">MKRTLFIALLCLPVWLYAQTNCEIYKDGPHNLACQLYDNAIEYPQGSKTSQQIFLESIKACPTYAPSLHEMSVPYLKRGDFYTWKLLIDRAVKADPQYLSQRGWCLFKFLRDFENAYADLKRLYTINKGQPGYTGDGDYDLRIIMALSQREMGNNKLAMQYFNECIRDHEKQGIVGLFDYLHRGVTNFKLKNYNAALTDLLLETKKYEKLADTYYYLALTYIKLKQPETGIKNLLKAKELYTKTGYHRNDPYCESPDQVYLADIELALRKYKGR</sequence>
<feature type="chain" id="PRO_5046729435" description="Tetratricopeptide repeat protein" evidence="1">
    <location>
        <begin position="19"/>
        <end position="274"/>
    </location>
</feature>
<dbReference type="Gene3D" id="1.25.40.10">
    <property type="entry name" value="Tetratricopeptide repeat domain"/>
    <property type="match status" value="2"/>
</dbReference>
<accession>A0ABP8GI99</accession>
<dbReference type="RefSeq" id="WP_345211611.1">
    <property type="nucleotide sequence ID" value="NZ_BAABFT010000006.1"/>
</dbReference>
<keyword evidence="1" id="KW-0732">Signal</keyword>
<reference evidence="3" key="1">
    <citation type="journal article" date="2019" name="Int. J. Syst. Evol. Microbiol.">
        <title>The Global Catalogue of Microorganisms (GCM) 10K type strain sequencing project: providing services to taxonomists for standard genome sequencing and annotation.</title>
        <authorList>
            <consortium name="The Broad Institute Genomics Platform"/>
            <consortium name="The Broad Institute Genome Sequencing Center for Infectious Disease"/>
            <person name="Wu L."/>
            <person name="Ma J."/>
        </authorList>
    </citation>
    <scope>NUCLEOTIDE SEQUENCE [LARGE SCALE GENOMIC DNA]</scope>
    <source>
        <strain evidence="3">JCM 17705</strain>
    </source>
</reference>